<protein>
    <recommendedName>
        <fullName evidence="5">RCK N-terminal domain-containing protein</fullName>
    </recommendedName>
</protein>
<dbReference type="InterPro" id="IPR036291">
    <property type="entry name" value="NAD(P)-bd_dom_sf"/>
</dbReference>
<feature type="domain" description="RCK N-terminal" evidence="1">
    <location>
        <begin position="3"/>
        <end position="120"/>
    </location>
</feature>
<accession>M2Q4G1</accession>
<dbReference type="SUPFAM" id="SSF116726">
    <property type="entry name" value="TrkA C-terminal domain-like"/>
    <property type="match status" value="1"/>
</dbReference>
<keyword evidence="4" id="KW-1185">Reference proteome</keyword>
<gene>
    <name evidence="3" type="ORF">HMPREF9943_00502</name>
</gene>
<dbReference type="Proteomes" id="UP000011758">
    <property type="component" value="Unassembled WGS sequence"/>
</dbReference>
<dbReference type="Pfam" id="PF02254">
    <property type="entry name" value="TrkA_N"/>
    <property type="match status" value="1"/>
</dbReference>
<dbReference type="PROSITE" id="PS51202">
    <property type="entry name" value="RCK_C"/>
    <property type="match status" value="1"/>
</dbReference>
<dbReference type="OrthoDB" id="9776294at2"/>
<evidence type="ECO:0000313" key="3">
    <source>
        <dbReference type="EMBL" id="EMD17131.1"/>
    </source>
</evidence>
<dbReference type="InterPro" id="IPR050721">
    <property type="entry name" value="Trk_Ktr_HKT_K-transport"/>
</dbReference>
<dbReference type="InterPro" id="IPR036721">
    <property type="entry name" value="RCK_C_sf"/>
</dbReference>
<dbReference type="InterPro" id="IPR006037">
    <property type="entry name" value="RCK_C"/>
</dbReference>
<dbReference type="Gene3D" id="3.40.50.720">
    <property type="entry name" value="NAD(P)-binding Rossmann-like Domain"/>
    <property type="match status" value="1"/>
</dbReference>
<comment type="caution">
    <text evidence="3">The sequence shown here is derived from an EMBL/GenBank/DDBJ whole genome shotgun (WGS) entry which is preliminary data.</text>
</comment>
<sequence>MASKQIAILGLSVFGSTLAETLENYGVEVLAIDIDPVCVERVADNVTRAVVADVTDKDQLLELGINDFDTAVVAISKKFEESVLATMILKEAGVENVLVEARTKRKKMILEKVGATRVINVEKEMAYKVSKSLLRRNIVDLVELDDEYSIVEIKAKASWVSRSLKDLDLRRRYGMNVIGISRESSNKMNMNFSADYVVSIDDHFVVAARTEDVEKWDNLTK</sequence>
<dbReference type="InterPro" id="IPR003148">
    <property type="entry name" value="RCK_N"/>
</dbReference>
<evidence type="ECO:0000259" key="1">
    <source>
        <dbReference type="PROSITE" id="PS51201"/>
    </source>
</evidence>
<dbReference type="Pfam" id="PF02080">
    <property type="entry name" value="TrkA_C"/>
    <property type="match status" value="1"/>
</dbReference>
<dbReference type="GO" id="GO:0008324">
    <property type="term" value="F:monoatomic cation transmembrane transporter activity"/>
    <property type="evidence" value="ECO:0007669"/>
    <property type="project" value="InterPro"/>
</dbReference>
<dbReference type="eggNOG" id="COG0569">
    <property type="taxonomic scope" value="Bacteria"/>
</dbReference>
<dbReference type="STRING" id="999415.HMPREF9943_00502"/>
<dbReference type="BioCyc" id="ECAT999415-HMP:GTTI-519-MONOMER"/>
<evidence type="ECO:0000313" key="4">
    <source>
        <dbReference type="Proteomes" id="UP000011758"/>
    </source>
</evidence>
<dbReference type="PANTHER" id="PTHR43833:SF7">
    <property type="entry name" value="KTR SYSTEM POTASSIUM UPTAKE PROTEIN C"/>
    <property type="match status" value="1"/>
</dbReference>
<dbReference type="PANTHER" id="PTHR43833">
    <property type="entry name" value="POTASSIUM CHANNEL PROTEIN 2-RELATED-RELATED"/>
    <property type="match status" value="1"/>
</dbReference>
<feature type="domain" description="RCK C-terminal" evidence="2">
    <location>
        <begin position="136"/>
        <end position="221"/>
    </location>
</feature>
<dbReference type="AlphaFoldDB" id="M2Q4G1"/>
<dbReference type="SUPFAM" id="SSF51735">
    <property type="entry name" value="NAD(P)-binding Rossmann-fold domains"/>
    <property type="match status" value="1"/>
</dbReference>
<organism evidence="3 4">
    <name type="scientific">Eggerthia catenaformis OT 569 = DSM 20559</name>
    <dbReference type="NCBI Taxonomy" id="999415"/>
    <lineage>
        <taxon>Bacteria</taxon>
        <taxon>Bacillati</taxon>
        <taxon>Bacillota</taxon>
        <taxon>Erysipelotrichia</taxon>
        <taxon>Erysipelotrichales</taxon>
        <taxon>Coprobacillaceae</taxon>
        <taxon>Eggerthia</taxon>
    </lineage>
</organism>
<dbReference type="RefSeq" id="WP_004801703.1">
    <property type="nucleotide sequence ID" value="NZ_KB446647.1"/>
</dbReference>
<dbReference type="PROSITE" id="PS51201">
    <property type="entry name" value="RCK_N"/>
    <property type="match status" value="1"/>
</dbReference>
<proteinExistence type="predicted"/>
<dbReference type="EMBL" id="AGEJ01000010">
    <property type="protein sequence ID" value="EMD17131.1"/>
    <property type="molecule type" value="Genomic_DNA"/>
</dbReference>
<dbReference type="Gene3D" id="3.30.70.1450">
    <property type="entry name" value="Regulator of K+ conductance, C-terminal domain"/>
    <property type="match status" value="1"/>
</dbReference>
<evidence type="ECO:0008006" key="5">
    <source>
        <dbReference type="Google" id="ProtNLM"/>
    </source>
</evidence>
<reference evidence="3 4" key="1">
    <citation type="submission" date="2013-02" db="EMBL/GenBank/DDBJ databases">
        <title>The Genome Sequence of Lactobacillus catenaformis F0143.</title>
        <authorList>
            <consortium name="The Broad Institute Genome Sequencing Platform"/>
            <person name="Earl A."/>
            <person name="Ward D."/>
            <person name="Feldgarden M."/>
            <person name="Gevers D."/>
            <person name="Izard J."/>
            <person name="Blanton J.M."/>
            <person name="Mathney J."/>
            <person name="Dewhirst F.E."/>
            <person name="Young S.K."/>
            <person name="Zeng Q."/>
            <person name="Gargeya S."/>
            <person name="Fitzgerald M."/>
            <person name="Haas B."/>
            <person name="Abouelleil A."/>
            <person name="Alvarado L."/>
            <person name="Arachchi H.M."/>
            <person name="Berlin A."/>
            <person name="Chapman S.B."/>
            <person name="Gearin G."/>
            <person name="Goldberg J."/>
            <person name="Griggs A."/>
            <person name="Gujja S."/>
            <person name="Hansen M."/>
            <person name="Heiman D."/>
            <person name="Howarth C."/>
            <person name="Larimer J."/>
            <person name="Lui A."/>
            <person name="MacDonald P.J.P."/>
            <person name="McCowen C."/>
            <person name="Montmayeur A."/>
            <person name="Murphy C."/>
            <person name="Neiman D."/>
            <person name="Pearson M."/>
            <person name="Priest M."/>
            <person name="Roberts A."/>
            <person name="Saif S."/>
            <person name="Shea T."/>
            <person name="Sisk P."/>
            <person name="Stolte C."/>
            <person name="Sykes S."/>
            <person name="Wortman J."/>
            <person name="Nusbaum C."/>
            <person name="Birren B."/>
        </authorList>
    </citation>
    <scope>NUCLEOTIDE SEQUENCE [LARGE SCALE GENOMIC DNA]</scope>
    <source>
        <strain evidence="3 4">OT 569</strain>
    </source>
</reference>
<name>M2Q4G1_9FIRM</name>
<evidence type="ECO:0000259" key="2">
    <source>
        <dbReference type="PROSITE" id="PS51202"/>
    </source>
</evidence>
<dbReference type="GO" id="GO:0006813">
    <property type="term" value="P:potassium ion transport"/>
    <property type="evidence" value="ECO:0007669"/>
    <property type="project" value="InterPro"/>
</dbReference>